<evidence type="ECO:0000313" key="16">
    <source>
        <dbReference type="EMBL" id="PIT87581.1"/>
    </source>
</evidence>
<name>A0A2M6W476_9BACT</name>
<reference evidence="17" key="1">
    <citation type="submission" date="2017-09" db="EMBL/GenBank/DDBJ databases">
        <title>Depth-based differentiation of microbial function through sediment-hosted aquifers and enrichment of novel symbionts in the deep terrestrial subsurface.</title>
        <authorList>
            <person name="Probst A.J."/>
            <person name="Ladd B."/>
            <person name="Jarett J.K."/>
            <person name="Geller-Mcgrath D.E."/>
            <person name="Sieber C.M.K."/>
            <person name="Emerson J.B."/>
            <person name="Anantharaman K."/>
            <person name="Thomas B.C."/>
            <person name="Malmstrom R."/>
            <person name="Stieglmeier M."/>
            <person name="Klingl A."/>
            <person name="Woyke T."/>
            <person name="Ryan C.M."/>
            <person name="Banfield J.F."/>
        </authorList>
    </citation>
    <scope>NUCLEOTIDE SEQUENCE [LARGE SCALE GENOMIC DNA]</scope>
</reference>
<dbReference type="Gene3D" id="3.30.1390.30">
    <property type="entry name" value="Penicillin-binding protein 2a, domain 3"/>
    <property type="match status" value="1"/>
</dbReference>
<keyword evidence="8" id="KW-0133">Cell shape</keyword>
<dbReference type="GO" id="GO:0009252">
    <property type="term" value="P:peptidoglycan biosynthetic process"/>
    <property type="evidence" value="ECO:0007669"/>
    <property type="project" value="UniProtKB-KW"/>
</dbReference>
<organism evidence="16 17">
    <name type="scientific">Candidatus Magasanikbacteria bacterium CG10_big_fil_rev_8_21_14_0_10_40_10</name>
    <dbReference type="NCBI Taxonomy" id="1974648"/>
    <lineage>
        <taxon>Bacteria</taxon>
        <taxon>Candidatus Magasanikiibacteriota</taxon>
    </lineage>
</organism>
<dbReference type="Pfam" id="PF00905">
    <property type="entry name" value="Transpeptidase"/>
    <property type="match status" value="1"/>
</dbReference>
<dbReference type="GO" id="GO:0005886">
    <property type="term" value="C:plasma membrane"/>
    <property type="evidence" value="ECO:0007669"/>
    <property type="project" value="UniProtKB-SubCell"/>
</dbReference>
<evidence type="ECO:0000256" key="4">
    <source>
        <dbReference type="ARBA" id="ARBA00022519"/>
    </source>
</evidence>
<evidence type="ECO:0000256" key="3">
    <source>
        <dbReference type="ARBA" id="ARBA00022475"/>
    </source>
</evidence>
<dbReference type="InterPro" id="IPR005311">
    <property type="entry name" value="PBP_dimer"/>
</dbReference>
<dbReference type="GO" id="GO:0008360">
    <property type="term" value="P:regulation of cell shape"/>
    <property type="evidence" value="ECO:0007669"/>
    <property type="project" value="UniProtKB-KW"/>
</dbReference>
<dbReference type="GO" id="GO:0071972">
    <property type="term" value="F:peptidoglycan L,D-transpeptidase activity"/>
    <property type="evidence" value="ECO:0007669"/>
    <property type="project" value="TreeGrafter"/>
</dbReference>
<dbReference type="InterPro" id="IPR001460">
    <property type="entry name" value="PCN-bd_Tpept"/>
</dbReference>
<dbReference type="PANTHER" id="PTHR30627">
    <property type="entry name" value="PEPTIDOGLYCAN D,D-TRANSPEPTIDASE"/>
    <property type="match status" value="1"/>
</dbReference>
<keyword evidence="5" id="KW-0645">Protease</keyword>
<dbReference type="Proteomes" id="UP000231183">
    <property type="component" value="Unassembled WGS sequence"/>
</dbReference>
<evidence type="ECO:0000256" key="12">
    <source>
        <dbReference type="ARBA" id="ARBA00023316"/>
    </source>
</evidence>
<keyword evidence="3" id="KW-1003">Cell membrane</keyword>
<keyword evidence="10 13" id="KW-1133">Transmembrane helix</keyword>
<evidence type="ECO:0000256" key="10">
    <source>
        <dbReference type="ARBA" id="ARBA00022989"/>
    </source>
</evidence>
<dbReference type="GO" id="GO:0071555">
    <property type="term" value="P:cell wall organization"/>
    <property type="evidence" value="ECO:0007669"/>
    <property type="project" value="UniProtKB-KW"/>
</dbReference>
<evidence type="ECO:0000259" key="14">
    <source>
        <dbReference type="Pfam" id="PF00905"/>
    </source>
</evidence>
<accession>A0A2M6W476</accession>
<evidence type="ECO:0000256" key="5">
    <source>
        <dbReference type="ARBA" id="ARBA00022670"/>
    </source>
</evidence>
<dbReference type="EMBL" id="PFBX01000018">
    <property type="protein sequence ID" value="PIT87581.1"/>
    <property type="molecule type" value="Genomic_DNA"/>
</dbReference>
<dbReference type="GO" id="GO:0009002">
    <property type="term" value="F:serine-type D-Ala-D-Ala carboxypeptidase activity"/>
    <property type="evidence" value="ECO:0007669"/>
    <property type="project" value="InterPro"/>
</dbReference>
<keyword evidence="4" id="KW-0997">Cell inner membrane</keyword>
<evidence type="ECO:0000313" key="17">
    <source>
        <dbReference type="Proteomes" id="UP000231183"/>
    </source>
</evidence>
<proteinExistence type="predicted"/>
<dbReference type="GO" id="GO:0006508">
    <property type="term" value="P:proteolysis"/>
    <property type="evidence" value="ECO:0007669"/>
    <property type="project" value="UniProtKB-KW"/>
</dbReference>
<evidence type="ECO:0000256" key="13">
    <source>
        <dbReference type="SAM" id="Phobius"/>
    </source>
</evidence>
<dbReference type="Gene3D" id="3.40.710.10">
    <property type="entry name" value="DD-peptidase/beta-lactamase superfamily"/>
    <property type="match status" value="1"/>
</dbReference>
<evidence type="ECO:0000256" key="11">
    <source>
        <dbReference type="ARBA" id="ARBA00023136"/>
    </source>
</evidence>
<keyword evidence="12" id="KW-0961">Cell wall biogenesis/degradation</keyword>
<dbReference type="PANTHER" id="PTHR30627:SF2">
    <property type="entry name" value="PEPTIDOGLYCAN D,D-TRANSPEPTIDASE MRDA"/>
    <property type="match status" value="1"/>
</dbReference>
<dbReference type="InterPro" id="IPR012338">
    <property type="entry name" value="Beta-lactam/transpept-like"/>
</dbReference>
<dbReference type="Gene3D" id="3.90.1310.10">
    <property type="entry name" value="Penicillin-binding protein 2a (Domain 2)"/>
    <property type="match status" value="1"/>
</dbReference>
<feature type="domain" description="Penicillin-binding protein dimerisation" evidence="15">
    <location>
        <begin position="91"/>
        <end position="264"/>
    </location>
</feature>
<dbReference type="InterPro" id="IPR050515">
    <property type="entry name" value="Beta-lactam/transpept"/>
</dbReference>
<evidence type="ECO:0000256" key="1">
    <source>
        <dbReference type="ARBA" id="ARBA00004167"/>
    </source>
</evidence>
<dbReference type="InterPro" id="IPR017790">
    <property type="entry name" value="Penicillin-binding_protein_2"/>
</dbReference>
<dbReference type="SUPFAM" id="SSF56519">
    <property type="entry name" value="Penicillin binding protein dimerisation domain"/>
    <property type="match status" value="1"/>
</dbReference>
<dbReference type="NCBIfam" id="TIGR03423">
    <property type="entry name" value="pbp2_mrdA"/>
    <property type="match status" value="1"/>
</dbReference>
<sequence length="634" mass="69658">MNTRRSKNPFVLSSHVELKHRGKRVVPDWSPEASEQAKTLRSPIIFRRLLIISGICFLALFILQVRVFLLQSNASTYKEMADDNRIRIISQEAPRGIIFDRNNVALTANSPDVGVFVTLDDFPKNEIEQTHTLELLTNYTQVPLEDLQKRLLELKGKSTIQPLPLIEHITHDQAIVVSVHEKDLPGIYLTPRIFRSYPLSVAVSNILGYTGQMTDSEWANLNSNERYVFNDTIGKTGVEQTYEDVLKGQNGKERIEVDAFGRISKIVASQNPTPGENITLSIDSEFQQYLYHEVGKAVSAAHSPGGAAVAQDPRTGEVLALVSWPSYDNNLFSKGMSQDEYTALLTNTQKPLFNKAISGEYPSGSTIKPLIAAAALQDGIINPQTTVLSIGGIQVGQWNFPDWKAGGHGVTNVRKAIAESVNTFFYAVGGGYENIQGLGVDKIRMYAERFGLNKKLGIDIPGEATGFLPTKEWKESTKGEKWYIGDTYHLAIGQGDLLVTPLQINSYISTIANGGTVYQPHVVIREAETTINPIVLQKDVINPASLSVVRQGMRDTVLIGSAKSLQGVPVDVAAKTGTAEFGVDGKTHAWFTAFEPFENPQISLTILIEQGGEGSSTAAPVAKNALTWWADHRL</sequence>
<evidence type="ECO:0000256" key="7">
    <source>
        <dbReference type="ARBA" id="ARBA00022801"/>
    </source>
</evidence>
<gene>
    <name evidence="16" type="primary">mrdA</name>
    <name evidence="16" type="ORF">COU31_02150</name>
</gene>
<evidence type="ECO:0000259" key="15">
    <source>
        <dbReference type="Pfam" id="PF03717"/>
    </source>
</evidence>
<evidence type="ECO:0000256" key="2">
    <source>
        <dbReference type="ARBA" id="ARBA00004236"/>
    </source>
</evidence>
<feature type="domain" description="Penicillin-binding protein transpeptidase" evidence="14">
    <location>
        <begin position="306"/>
        <end position="626"/>
    </location>
</feature>
<comment type="subcellular location">
    <subcellularLocation>
        <location evidence="2">Cell membrane</location>
    </subcellularLocation>
    <subcellularLocation>
        <location evidence="1">Membrane</location>
        <topology evidence="1">Single-pass membrane protein</topology>
    </subcellularLocation>
</comment>
<evidence type="ECO:0000256" key="9">
    <source>
        <dbReference type="ARBA" id="ARBA00022984"/>
    </source>
</evidence>
<evidence type="ECO:0000256" key="6">
    <source>
        <dbReference type="ARBA" id="ARBA00022692"/>
    </source>
</evidence>
<dbReference type="SUPFAM" id="SSF56601">
    <property type="entry name" value="beta-lactamase/transpeptidase-like"/>
    <property type="match status" value="1"/>
</dbReference>
<feature type="transmembrane region" description="Helical" evidence="13">
    <location>
        <begin position="49"/>
        <end position="69"/>
    </location>
</feature>
<dbReference type="Pfam" id="PF03717">
    <property type="entry name" value="PBP_dimer"/>
    <property type="match status" value="1"/>
</dbReference>
<keyword evidence="7" id="KW-0378">Hydrolase</keyword>
<dbReference type="InterPro" id="IPR036138">
    <property type="entry name" value="PBP_dimer_sf"/>
</dbReference>
<evidence type="ECO:0000256" key="8">
    <source>
        <dbReference type="ARBA" id="ARBA00022960"/>
    </source>
</evidence>
<keyword evidence="6 13" id="KW-0812">Transmembrane</keyword>
<dbReference type="GO" id="GO:0008658">
    <property type="term" value="F:penicillin binding"/>
    <property type="evidence" value="ECO:0007669"/>
    <property type="project" value="InterPro"/>
</dbReference>
<dbReference type="AlphaFoldDB" id="A0A2M6W476"/>
<comment type="caution">
    <text evidence="16">The sequence shown here is derived from an EMBL/GenBank/DDBJ whole genome shotgun (WGS) entry which is preliminary data.</text>
</comment>
<protein>
    <submittedName>
        <fullName evidence="16">Penicillin-binding protein 2</fullName>
    </submittedName>
</protein>
<keyword evidence="11 13" id="KW-0472">Membrane</keyword>
<keyword evidence="9" id="KW-0573">Peptidoglycan synthesis</keyword>